<keyword evidence="7 12" id="KW-0132">Cell division</keyword>
<feature type="transmembrane region" description="Helical" evidence="13">
    <location>
        <begin position="281"/>
        <end position="304"/>
    </location>
</feature>
<feature type="transmembrane region" description="Helical" evidence="13">
    <location>
        <begin position="245"/>
        <end position="269"/>
    </location>
</feature>
<evidence type="ECO:0000256" key="9">
    <source>
        <dbReference type="ARBA" id="ARBA00022989"/>
    </source>
</evidence>
<name>A0ABW9G7J5_9GAMM</name>
<dbReference type="PIRSF" id="PIRSF003097">
    <property type="entry name" value="FtsX"/>
    <property type="match status" value="1"/>
</dbReference>
<gene>
    <name evidence="16" type="primary">ftsX</name>
    <name evidence="16" type="ORF">ABUE30_10435</name>
</gene>
<comment type="function">
    <text evidence="12">Part of the ABC transporter FtsEX involved in cellular division.</text>
</comment>
<protein>
    <recommendedName>
        <fullName evidence="4 12">Cell division protein FtsX</fullName>
    </recommendedName>
</protein>
<comment type="subunit">
    <text evidence="3">Forms a membrane-associated complex with FtsE.</text>
</comment>
<dbReference type="Pfam" id="PF02687">
    <property type="entry name" value="FtsX"/>
    <property type="match status" value="1"/>
</dbReference>
<dbReference type="Gene3D" id="3.30.70.3040">
    <property type="match status" value="1"/>
</dbReference>
<proteinExistence type="inferred from homology"/>
<dbReference type="InterPro" id="IPR003838">
    <property type="entry name" value="ABC3_permease_C"/>
</dbReference>
<evidence type="ECO:0000313" key="17">
    <source>
        <dbReference type="Proteomes" id="UP001629953"/>
    </source>
</evidence>
<feature type="transmembrane region" description="Helical" evidence="13">
    <location>
        <begin position="192"/>
        <end position="212"/>
    </location>
</feature>
<dbReference type="InterPro" id="IPR040690">
    <property type="entry name" value="FtsX_ECD"/>
</dbReference>
<evidence type="ECO:0000256" key="2">
    <source>
        <dbReference type="ARBA" id="ARBA00007379"/>
    </source>
</evidence>
<dbReference type="NCBIfam" id="TIGR00439">
    <property type="entry name" value="FtsX_Gneg"/>
    <property type="match status" value="1"/>
</dbReference>
<evidence type="ECO:0000256" key="7">
    <source>
        <dbReference type="ARBA" id="ARBA00022618"/>
    </source>
</evidence>
<evidence type="ECO:0000259" key="14">
    <source>
        <dbReference type="Pfam" id="PF02687"/>
    </source>
</evidence>
<feature type="transmembrane region" description="Helical" evidence="13">
    <location>
        <begin position="43"/>
        <end position="63"/>
    </location>
</feature>
<accession>A0ABW9G7J5</accession>
<evidence type="ECO:0000256" key="6">
    <source>
        <dbReference type="ARBA" id="ARBA00022519"/>
    </source>
</evidence>
<evidence type="ECO:0000256" key="1">
    <source>
        <dbReference type="ARBA" id="ARBA00004429"/>
    </source>
</evidence>
<evidence type="ECO:0000256" key="3">
    <source>
        <dbReference type="ARBA" id="ARBA00011160"/>
    </source>
</evidence>
<dbReference type="InterPro" id="IPR047590">
    <property type="entry name" value="FtsX_proteobact-type"/>
</dbReference>
<keyword evidence="6 12" id="KW-0997">Cell inner membrane</keyword>
<evidence type="ECO:0000256" key="4">
    <source>
        <dbReference type="ARBA" id="ARBA00021907"/>
    </source>
</evidence>
<sequence>MSLGASMRRGLSWPRRFVAFWVRHLQQGTASLGEIWRNPTSSLMTITVIGVCLALLVSFHLVIQNVRQAVPSWQQTAQINVFVSPDTDSDGVAQLSEQIRAMPSVEHVKLVSKAQGLQEFKQNSGFGKALDLLGSNPLPDLLIVTPNANQRQSGQLQLLQSKLATMVHVDQARLDTQWLTRLENIISIANQVLQLLIGLLLVSIVLTVGNTIRLNVLSQRNEIEVMKLIGATNAFIQRPFLYTGFWYGFIGGLLAWLLSNIMMLYLGSALSQLASLYEQDIYLAGLSVSGFIDLMLFSSLLGLLSSWFSVSRYVKTIEPR</sequence>
<feature type="domain" description="FtsX extracellular" evidence="15">
    <location>
        <begin position="78"/>
        <end position="171"/>
    </location>
</feature>
<evidence type="ECO:0000256" key="12">
    <source>
        <dbReference type="PIRNR" id="PIRNR003097"/>
    </source>
</evidence>
<evidence type="ECO:0000313" key="16">
    <source>
        <dbReference type="EMBL" id="MFM2485472.1"/>
    </source>
</evidence>
<keyword evidence="5 12" id="KW-1003">Cell membrane</keyword>
<dbReference type="RefSeq" id="WP_408623708.1">
    <property type="nucleotide sequence ID" value="NZ_JBEQCT010000004.1"/>
</dbReference>
<evidence type="ECO:0000256" key="10">
    <source>
        <dbReference type="ARBA" id="ARBA00023136"/>
    </source>
</evidence>
<organism evidence="16 17">
    <name type="scientific">Celerinatantimonas yamalensis</name>
    <dbReference type="NCBI Taxonomy" id="559956"/>
    <lineage>
        <taxon>Bacteria</taxon>
        <taxon>Pseudomonadati</taxon>
        <taxon>Pseudomonadota</taxon>
        <taxon>Gammaproteobacteria</taxon>
        <taxon>Celerinatantimonadaceae</taxon>
        <taxon>Celerinatantimonas</taxon>
    </lineage>
</organism>
<keyword evidence="17" id="KW-1185">Reference proteome</keyword>
<keyword evidence="10 12" id="KW-0472">Membrane</keyword>
<comment type="similarity">
    <text evidence="2 12">Belongs to the ABC-4 integral membrane protein family. FtsX subfamily.</text>
</comment>
<feature type="domain" description="ABC3 transporter permease C-terminal" evidence="14">
    <location>
        <begin position="196"/>
        <end position="315"/>
    </location>
</feature>
<evidence type="ECO:0000256" key="11">
    <source>
        <dbReference type="ARBA" id="ARBA00023306"/>
    </source>
</evidence>
<keyword evidence="11 12" id="KW-0131">Cell cycle</keyword>
<evidence type="ECO:0000256" key="5">
    <source>
        <dbReference type="ARBA" id="ARBA00022475"/>
    </source>
</evidence>
<dbReference type="InterPro" id="IPR004513">
    <property type="entry name" value="FtsX"/>
</dbReference>
<dbReference type="Proteomes" id="UP001629953">
    <property type="component" value="Unassembled WGS sequence"/>
</dbReference>
<evidence type="ECO:0000256" key="13">
    <source>
        <dbReference type="SAM" id="Phobius"/>
    </source>
</evidence>
<comment type="caution">
    <text evidence="16">The sequence shown here is derived from an EMBL/GenBank/DDBJ whole genome shotgun (WGS) entry which is preliminary data.</text>
</comment>
<keyword evidence="9 13" id="KW-1133">Transmembrane helix</keyword>
<dbReference type="PANTHER" id="PTHR47755">
    <property type="entry name" value="CELL DIVISION PROTEIN FTSX"/>
    <property type="match status" value="1"/>
</dbReference>
<dbReference type="Pfam" id="PF18075">
    <property type="entry name" value="FtsX_ECD"/>
    <property type="match status" value="1"/>
</dbReference>
<keyword evidence="8 13" id="KW-0812">Transmembrane</keyword>
<evidence type="ECO:0000256" key="8">
    <source>
        <dbReference type="ARBA" id="ARBA00022692"/>
    </source>
</evidence>
<reference evidence="16 17" key="1">
    <citation type="journal article" date="2013" name="Int. J. Syst. Evol. Microbiol.">
        <title>Celerinatantimonas yamalensis sp. nov., a cold-adapted diazotrophic bacterium from a cold permafrost brine.</title>
        <authorList>
            <person name="Shcherbakova V."/>
            <person name="Chuvilskaya N."/>
            <person name="Rivkina E."/>
            <person name="Demidov N."/>
            <person name="Uchaeva V."/>
            <person name="Suetin S."/>
            <person name="Suzina N."/>
            <person name="Gilichinsky D."/>
        </authorList>
    </citation>
    <scope>NUCLEOTIDE SEQUENCE [LARGE SCALE GENOMIC DNA]</scope>
    <source>
        <strain evidence="16 17">C7</strain>
    </source>
</reference>
<comment type="subcellular location">
    <subcellularLocation>
        <location evidence="1">Cell inner membrane</location>
        <topology evidence="1">Multi-pass membrane protein</topology>
    </subcellularLocation>
</comment>
<dbReference type="EMBL" id="JBEQCT010000004">
    <property type="protein sequence ID" value="MFM2485472.1"/>
    <property type="molecule type" value="Genomic_DNA"/>
</dbReference>
<evidence type="ECO:0000259" key="15">
    <source>
        <dbReference type="Pfam" id="PF18075"/>
    </source>
</evidence>
<dbReference type="PANTHER" id="PTHR47755:SF1">
    <property type="entry name" value="CELL DIVISION PROTEIN FTSX"/>
    <property type="match status" value="1"/>
</dbReference>